<accession>A0A2A2GEF0</accession>
<feature type="signal peptide" evidence="4">
    <location>
        <begin position="1"/>
        <end position="21"/>
    </location>
</feature>
<feature type="domain" description="GH10" evidence="5">
    <location>
        <begin position="153"/>
        <end position="235"/>
    </location>
</feature>
<proteinExistence type="predicted"/>
<dbReference type="Proteomes" id="UP000218831">
    <property type="component" value="Unassembled WGS sequence"/>
</dbReference>
<evidence type="ECO:0000256" key="1">
    <source>
        <dbReference type="ARBA" id="ARBA00022801"/>
    </source>
</evidence>
<evidence type="ECO:0000313" key="6">
    <source>
        <dbReference type="EMBL" id="PAU95590.1"/>
    </source>
</evidence>
<evidence type="ECO:0000256" key="4">
    <source>
        <dbReference type="SAM" id="SignalP"/>
    </source>
</evidence>
<dbReference type="Gene3D" id="3.20.20.80">
    <property type="entry name" value="Glycosidases"/>
    <property type="match status" value="1"/>
</dbReference>
<feature type="chain" id="PRO_5012042054" evidence="4">
    <location>
        <begin position="22"/>
        <end position="377"/>
    </location>
</feature>
<evidence type="ECO:0000259" key="5">
    <source>
        <dbReference type="Pfam" id="PF00331"/>
    </source>
</evidence>
<dbReference type="EMBL" id="NSKE01000001">
    <property type="protein sequence ID" value="PAU95590.1"/>
    <property type="molecule type" value="Genomic_DNA"/>
</dbReference>
<dbReference type="GO" id="GO:0045493">
    <property type="term" value="P:xylan catabolic process"/>
    <property type="evidence" value="ECO:0007669"/>
    <property type="project" value="UniProtKB-KW"/>
</dbReference>
<dbReference type="InterPro" id="IPR001000">
    <property type="entry name" value="GH10_dom"/>
</dbReference>
<dbReference type="InterPro" id="IPR017853">
    <property type="entry name" value="GH"/>
</dbReference>
<keyword evidence="6" id="KW-0858">Xylan degradation</keyword>
<keyword evidence="6" id="KW-0326">Glycosidase</keyword>
<name>A0A2A2GEF0_9BACT</name>
<dbReference type="PROSITE" id="PS51257">
    <property type="entry name" value="PROKAR_LIPOPROTEIN"/>
    <property type="match status" value="1"/>
</dbReference>
<dbReference type="GO" id="GO:0004553">
    <property type="term" value="F:hydrolase activity, hydrolyzing O-glycosyl compounds"/>
    <property type="evidence" value="ECO:0007669"/>
    <property type="project" value="InterPro"/>
</dbReference>
<dbReference type="OrthoDB" id="9774262at2"/>
<evidence type="ECO:0000256" key="2">
    <source>
        <dbReference type="ARBA" id="ARBA00023277"/>
    </source>
</evidence>
<comment type="caution">
    <text evidence="6">The sequence shown here is derived from an EMBL/GenBank/DDBJ whole genome shotgun (WGS) entry which is preliminary data.</text>
</comment>
<evidence type="ECO:0000313" key="7">
    <source>
        <dbReference type="Proteomes" id="UP000218831"/>
    </source>
</evidence>
<keyword evidence="1 6" id="KW-0378">Hydrolase</keyword>
<keyword evidence="7" id="KW-1185">Reference proteome</keyword>
<reference evidence="6 7" key="1">
    <citation type="submission" date="2017-08" db="EMBL/GenBank/DDBJ databases">
        <title>Aliifodinibius alkalisoli sp. nov., isolated from saline alkaline soil.</title>
        <authorList>
            <person name="Liu D."/>
            <person name="Zhang G."/>
        </authorList>
    </citation>
    <scope>NUCLEOTIDE SEQUENCE [LARGE SCALE GENOMIC DNA]</scope>
    <source>
        <strain evidence="6 7">WN023</strain>
    </source>
</reference>
<protein>
    <submittedName>
        <fullName evidence="6">1,4-beta-xylanase</fullName>
    </submittedName>
</protein>
<evidence type="ECO:0000256" key="3">
    <source>
        <dbReference type="ARBA" id="ARBA00023326"/>
    </source>
</evidence>
<organism evidence="6 7">
    <name type="scientific">Fodinibius salipaludis</name>
    <dbReference type="NCBI Taxonomy" id="2032627"/>
    <lineage>
        <taxon>Bacteria</taxon>
        <taxon>Pseudomonadati</taxon>
        <taxon>Balneolota</taxon>
        <taxon>Balneolia</taxon>
        <taxon>Balneolales</taxon>
        <taxon>Balneolaceae</taxon>
        <taxon>Fodinibius</taxon>
    </lineage>
</organism>
<dbReference type="SUPFAM" id="SSF51445">
    <property type="entry name" value="(Trans)glycosidases"/>
    <property type="match status" value="1"/>
</dbReference>
<gene>
    <name evidence="6" type="ORF">CK503_00550</name>
</gene>
<dbReference type="AlphaFoldDB" id="A0A2A2GEF0"/>
<keyword evidence="4" id="KW-0732">Signal</keyword>
<keyword evidence="3" id="KW-0624">Polysaccharide degradation</keyword>
<sequence length="377" mass="43709">MKNIWSLFVIGLLTAVLSACSAPAEKPETGEQWSVEKANEWYEDQGVLIGANYTPRTAINQLEMWQEETFDPETIDQELGWAADLGFNSMRVYLHDLAWKADPEGFIQRVEKFLDIAESHDIGIMFVLFDGVWHPYPEIGEQPEPEPHVHNSGWVQGPSIDVLSDTTQWGYLEDYLKDVMGHFSDDERVQVWDIYNEPDNDNERAYGDINLDNKFEHSLGLLKKSFAWAREVNPSQPITSGLWHGDWSDTDSMSEMDIFMVENSDVITFHCYEGPEIMKERIQALKRYDRPMFVTEYMARPRGSTFENELPILMEHNVGAYNWGFVNGKTQTIYPWDSWDKEYTSEPDPWFHDVLRADGTPYKSSEVELIKKYTSEL</sequence>
<dbReference type="RefSeq" id="WP_095604835.1">
    <property type="nucleotide sequence ID" value="NZ_NSKE01000001.1"/>
</dbReference>
<keyword evidence="2" id="KW-0119">Carbohydrate metabolism</keyword>
<dbReference type="Pfam" id="PF00331">
    <property type="entry name" value="Glyco_hydro_10"/>
    <property type="match status" value="1"/>
</dbReference>